<dbReference type="InterPro" id="IPR020843">
    <property type="entry name" value="ER"/>
</dbReference>
<dbReference type="InterPro" id="IPR050091">
    <property type="entry name" value="PKS_NRPS_Biosynth_Enz"/>
</dbReference>
<dbReference type="OrthoDB" id="6503696at2759"/>
<dbReference type="InterPro" id="IPR013968">
    <property type="entry name" value="PKS_KR"/>
</dbReference>
<dbReference type="InterPro" id="IPR057326">
    <property type="entry name" value="KR_dom"/>
</dbReference>
<dbReference type="Gene3D" id="3.40.50.1820">
    <property type="entry name" value="alpha/beta hydrolase"/>
    <property type="match status" value="1"/>
</dbReference>
<evidence type="ECO:0000259" key="4">
    <source>
        <dbReference type="SMART" id="SM00829"/>
    </source>
</evidence>
<dbReference type="SMART" id="SM00822">
    <property type="entry name" value="PKS_KR"/>
    <property type="match status" value="1"/>
</dbReference>
<dbReference type="AlphaFoldDB" id="A0A7R9M5C9"/>
<organism evidence="5">
    <name type="scientific">Oppiella nova</name>
    <dbReference type="NCBI Taxonomy" id="334625"/>
    <lineage>
        <taxon>Eukaryota</taxon>
        <taxon>Metazoa</taxon>
        <taxon>Ecdysozoa</taxon>
        <taxon>Arthropoda</taxon>
        <taxon>Chelicerata</taxon>
        <taxon>Arachnida</taxon>
        <taxon>Acari</taxon>
        <taxon>Acariformes</taxon>
        <taxon>Sarcoptiformes</taxon>
        <taxon>Oribatida</taxon>
        <taxon>Brachypylina</taxon>
        <taxon>Oppioidea</taxon>
        <taxon>Oppiidae</taxon>
        <taxon>Oppiella</taxon>
    </lineage>
</organism>
<dbReference type="EMBL" id="OC921390">
    <property type="protein sequence ID" value="CAD7653362.1"/>
    <property type="molecule type" value="Genomic_DNA"/>
</dbReference>
<dbReference type="GO" id="GO:0016491">
    <property type="term" value="F:oxidoreductase activity"/>
    <property type="evidence" value="ECO:0007669"/>
    <property type="project" value="UniProtKB-KW"/>
</dbReference>
<dbReference type="Pfam" id="PF08659">
    <property type="entry name" value="KR"/>
    <property type="match status" value="1"/>
</dbReference>
<dbReference type="InterPro" id="IPR036736">
    <property type="entry name" value="ACP-like_sf"/>
</dbReference>
<accession>A0A7R9M5C9</accession>
<dbReference type="InterPro" id="IPR029058">
    <property type="entry name" value="AB_hydrolase_fold"/>
</dbReference>
<reference evidence="5" key="1">
    <citation type="submission" date="2020-11" db="EMBL/GenBank/DDBJ databases">
        <authorList>
            <person name="Tran Van P."/>
        </authorList>
    </citation>
    <scope>NUCLEOTIDE SEQUENCE</scope>
</reference>
<dbReference type="CDD" id="cd05195">
    <property type="entry name" value="enoyl_red"/>
    <property type="match status" value="1"/>
</dbReference>
<protein>
    <recommendedName>
        <fullName evidence="7">Carrier domain-containing protein</fullName>
    </recommendedName>
</protein>
<keyword evidence="6" id="KW-1185">Reference proteome</keyword>
<dbReference type="SUPFAM" id="SSF51735">
    <property type="entry name" value="NAD(P)-binding Rossmann-fold domains"/>
    <property type="match status" value="2"/>
</dbReference>
<evidence type="ECO:0000256" key="1">
    <source>
        <dbReference type="ARBA" id="ARBA00022450"/>
    </source>
</evidence>
<evidence type="ECO:0000313" key="5">
    <source>
        <dbReference type="EMBL" id="CAD7653362.1"/>
    </source>
</evidence>
<evidence type="ECO:0008006" key="7">
    <source>
        <dbReference type="Google" id="ProtNLM"/>
    </source>
</evidence>
<dbReference type="Proteomes" id="UP000728032">
    <property type="component" value="Unassembled WGS sequence"/>
</dbReference>
<dbReference type="Gene3D" id="3.90.180.10">
    <property type="entry name" value="Medium-chain alcohol dehydrogenases, catalytic domain"/>
    <property type="match status" value="1"/>
</dbReference>
<dbReference type="PANTHER" id="PTHR43775:SF37">
    <property type="entry name" value="SI:DKEY-61P9.11"/>
    <property type="match status" value="1"/>
</dbReference>
<gene>
    <name evidence="5" type="ORF">ONB1V03_LOCUS10016</name>
</gene>
<dbReference type="PANTHER" id="PTHR43775">
    <property type="entry name" value="FATTY ACID SYNTHASE"/>
    <property type="match status" value="1"/>
</dbReference>
<feature type="domain" description="Ketoreductase" evidence="3">
    <location>
        <begin position="256"/>
        <end position="392"/>
    </location>
</feature>
<dbReference type="GO" id="GO:0004312">
    <property type="term" value="F:fatty acid synthase activity"/>
    <property type="evidence" value="ECO:0007669"/>
    <property type="project" value="TreeGrafter"/>
</dbReference>
<evidence type="ECO:0000256" key="2">
    <source>
        <dbReference type="ARBA" id="ARBA00022553"/>
    </source>
</evidence>
<dbReference type="Gene3D" id="3.40.50.720">
    <property type="entry name" value="NAD(P)-binding Rossmann-like Domain"/>
    <property type="match status" value="2"/>
</dbReference>
<keyword evidence="2" id="KW-0597">Phosphoprotein</keyword>
<dbReference type="GO" id="GO:0006633">
    <property type="term" value="P:fatty acid biosynthetic process"/>
    <property type="evidence" value="ECO:0007669"/>
    <property type="project" value="UniProtKB-KW"/>
</dbReference>
<proteinExistence type="predicted"/>
<dbReference type="Pfam" id="PF00107">
    <property type="entry name" value="ADH_zinc_N"/>
    <property type="match status" value="1"/>
</dbReference>
<dbReference type="EMBL" id="CAJPVJ010006565">
    <property type="protein sequence ID" value="CAG2170549.1"/>
    <property type="molecule type" value="Genomic_DNA"/>
</dbReference>
<feature type="non-terminal residue" evidence="5">
    <location>
        <position position="1"/>
    </location>
</feature>
<feature type="domain" description="Enoyl reductase (ER)" evidence="4">
    <location>
        <begin position="1"/>
        <end position="223"/>
    </location>
</feature>
<name>A0A7R9M5C9_9ACAR</name>
<keyword evidence="1" id="KW-0596">Phosphopantetheine</keyword>
<dbReference type="SUPFAM" id="SSF53474">
    <property type="entry name" value="alpha/beta-Hydrolases"/>
    <property type="match status" value="1"/>
</dbReference>
<dbReference type="InterPro" id="IPR013149">
    <property type="entry name" value="ADH-like_C"/>
</dbReference>
<evidence type="ECO:0000313" key="6">
    <source>
        <dbReference type="Proteomes" id="UP000728032"/>
    </source>
</evidence>
<dbReference type="InterPro" id="IPR036291">
    <property type="entry name" value="NAD(P)-bd_dom_sf"/>
</dbReference>
<dbReference type="SMART" id="SM00829">
    <property type="entry name" value="PKS_ER"/>
    <property type="match status" value="1"/>
</dbReference>
<evidence type="ECO:0000259" key="3">
    <source>
        <dbReference type="SMART" id="SM00822"/>
    </source>
</evidence>
<dbReference type="SUPFAM" id="SSF47336">
    <property type="entry name" value="ACP-like"/>
    <property type="match status" value="1"/>
</dbReference>
<dbReference type="Gene3D" id="1.10.1200.10">
    <property type="entry name" value="ACP-like"/>
    <property type="match status" value="1"/>
</dbReference>
<sequence>MGIDLGRAFATSINARTHSMTTVPEHWSMLESATILSTYSVLYYALIKRAQLKPGESILIHSAAGGVGQSAINMCQHYGCDIYVTVGTEEKKEFLMNKYNIPENRIFSSRGTRFKYGIKEATKGKGVDIVLNSLSGERLDAGYECVANRGMYDLLRDIQFIGVAVDVVFMEDFEFFGHFFEWLHNNCTNGCVKPINYTIFGAKEADKAFRYMTTGKHIGKVVIKMRDEESTRGPLRHIITALPLRATVKTFFNPNKVYIITGGLGGFGLELIPWMQYFGARKFVVTSRSGIKTNRQKFVLNRLQEFYKKFKYFSCDLLVSTANGLTPEGSQQLVNEAKGLATIGGRTWTCGKGNGGQSNYSFGNSLCERICEERRRDGLNGLAVQYGPIGDVGVLEGTDQVIGFIAMRKQRIHSCCDVLDKLLTISEPIVTSYIIMDQIRQTTGTRETRLVSELWRMLGIDPGVTPNHVTLGELGLESMYALELQQEFQRQWNINVTLNHIKTITIGMFKDYEVGTGASIRKHLDDLKKARSAMLKHKFIIPTDKFVRLNGVITGRPVYLMPTLFVSFSLFDELAHRLNRPVIGLNWTREVSKLSTLKQVSAYYVNLLKDLAPNGHYDVVGYFDTIIVCTKLLLKGLTDRAVIVDVVSDDRFLEQRVTDDYMLDLMLTIISNEIPAAIHERIVRQMRAERDVKQKIAIIVTEVSELIGKGLVAMDMEEIFTVMFARIRMLLEYRMKMRTKLLNKLKLRLISRKWAKLTGKLVVIKPVMFEKVLTTDEFINKSFGGYFLPRSNVQNNNISYEHVNGKSEMDIMSKEWLSGLTDRLS</sequence>